<dbReference type="Gene3D" id="3.30.2310.20">
    <property type="entry name" value="RelE-like"/>
    <property type="match status" value="1"/>
</dbReference>
<dbReference type="SUPFAM" id="SSF143011">
    <property type="entry name" value="RelE-like"/>
    <property type="match status" value="1"/>
</dbReference>
<evidence type="ECO:0000313" key="3">
    <source>
        <dbReference type="EMBL" id="VFK10087.1"/>
    </source>
</evidence>
<dbReference type="PANTHER" id="PTHR40266">
    <property type="entry name" value="TOXIN HIGB-1"/>
    <property type="match status" value="1"/>
</dbReference>
<reference evidence="3" key="1">
    <citation type="submission" date="2019-02" db="EMBL/GenBank/DDBJ databases">
        <authorList>
            <person name="Gruber-Vodicka R. H."/>
            <person name="Seah K. B. B."/>
        </authorList>
    </citation>
    <scope>NUCLEOTIDE SEQUENCE</scope>
    <source>
        <strain evidence="2">BECK_BZ163</strain>
        <strain evidence="3">BECK_BZ164</strain>
        <strain evidence="1">BECK_BZ165</strain>
    </source>
</reference>
<name>A0A450VZ59_9GAMM</name>
<dbReference type="EMBL" id="CAADFL010000129">
    <property type="protein sequence ID" value="VFK10087.1"/>
    <property type="molecule type" value="Genomic_DNA"/>
</dbReference>
<protein>
    <submittedName>
        <fullName evidence="3">Proteic killer suppression protein</fullName>
    </submittedName>
</protein>
<dbReference type="Pfam" id="PF05015">
    <property type="entry name" value="HigB-like_toxin"/>
    <property type="match status" value="1"/>
</dbReference>
<dbReference type="PANTHER" id="PTHR40266:SF2">
    <property type="entry name" value="TOXIN HIGB-1"/>
    <property type="match status" value="1"/>
</dbReference>
<dbReference type="EMBL" id="CAADFA010000011">
    <property type="protein sequence ID" value="VFJ44456.1"/>
    <property type="molecule type" value="Genomic_DNA"/>
</dbReference>
<gene>
    <name evidence="2" type="ORF">BECKFM1743A_GA0114220_101125</name>
    <name evidence="3" type="ORF">BECKFM1743B_GA0114221_101295</name>
    <name evidence="1" type="ORF">BECKFM1743C_GA0114222_1001111</name>
</gene>
<evidence type="ECO:0000313" key="2">
    <source>
        <dbReference type="EMBL" id="VFJ53250.1"/>
    </source>
</evidence>
<sequence>MIESFRHKGLRVFYESGRTKGIQAKHAIRLRMQLAALDTARTIDDMNIPGFGLHPLKGKRKERWAISVSGNWRLSCMQKPPCTP</sequence>
<organism evidence="3">
    <name type="scientific">Candidatus Kentrum sp. FM</name>
    <dbReference type="NCBI Taxonomy" id="2126340"/>
    <lineage>
        <taxon>Bacteria</taxon>
        <taxon>Pseudomonadati</taxon>
        <taxon>Pseudomonadota</taxon>
        <taxon>Gammaproteobacteria</taxon>
        <taxon>Candidatus Kentrum</taxon>
    </lineage>
</organism>
<evidence type="ECO:0000313" key="1">
    <source>
        <dbReference type="EMBL" id="VFJ44456.1"/>
    </source>
</evidence>
<proteinExistence type="predicted"/>
<dbReference type="InterPro" id="IPR035093">
    <property type="entry name" value="RelE/ParE_toxin_dom_sf"/>
</dbReference>
<accession>A0A450VZ59</accession>
<dbReference type="InterPro" id="IPR007711">
    <property type="entry name" value="HigB-1"/>
</dbReference>
<dbReference type="EMBL" id="CAADEZ010000112">
    <property type="protein sequence ID" value="VFJ53250.1"/>
    <property type="molecule type" value="Genomic_DNA"/>
</dbReference>
<dbReference type="AlphaFoldDB" id="A0A450VZ59"/>